<dbReference type="PANTHER" id="PTHR30477:SF0">
    <property type="entry name" value="METAL TRANSPORT SYSTEM MEMBRANE PROTEIN TM_0125-RELATED"/>
    <property type="match status" value="1"/>
</dbReference>
<dbReference type="PANTHER" id="PTHR30477">
    <property type="entry name" value="ABC-TRANSPORTER METAL-BINDING PROTEIN"/>
    <property type="match status" value="1"/>
</dbReference>
<feature type="transmembrane region" description="Helical" evidence="7">
    <location>
        <begin position="118"/>
        <end position="147"/>
    </location>
</feature>
<feature type="transmembrane region" description="Helical" evidence="7">
    <location>
        <begin position="44"/>
        <end position="75"/>
    </location>
</feature>
<dbReference type="InterPro" id="IPR001626">
    <property type="entry name" value="ABC_TroCD"/>
</dbReference>
<evidence type="ECO:0000256" key="7">
    <source>
        <dbReference type="SAM" id="Phobius"/>
    </source>
</evidence>
<organism evidence="8 9">
    <name type="scientific">Paenibacillus bovis</name>
    <dbReference type="NCBI Taxonomy" id="1616788"/>
    <lineage>
        <taxon>Bacteria</taxon>
        <taxon>Bacillati</taxon>
        <taxon>Bacillota</taxon>
        <taxon>Bacilli</taxon>
        <taxon>Bacillales</taxon>
        <taxon>Paenibacillaceae</taxon>
        <taxon>Paenibacillus</taxon>
    </lineage>
</organism>
<dbReference type="Pfam" id="PF00950">
    <property type="entry name" value="ABC-3"/>
    <property type="match status" value="1"/>
</dbReference>
<dbReference type="EMBL" id="CP013023">
    <property type="protein sequence ID" value="ANF96730.1"/>
    <property type="molecule type" value="Genomic_DNA"/>
</dbReference>
<gene>
    <name evidence="8" type="ORF">AR543_12385</name>
</gene>
<name>A0A172ZHV3_9BACL</name>
<dbReference type="InterPro" id="IPR037294">
    <property type="entry name" value="ABC_BtuC-like"/>
</dbReference>
<evidence type="ECO:0000313" key="8">
    <source>
        <dbReference type="EMBL" id="ANF96730.1"/>
    </source>
</evidence>
<dbReference type="STRING" id="1616788.AR543_12385"/>
<dbReference type="GO" id="GO:0055085">
    <property type="term" value="P:transmembrane transport"/>
    <property type="evidence" value="ECO:0007669"/>
    <property type="project" value="InterPro"/>
</dbReference>
<dbReference type="SUPFAM" id="SSF81345">
    <property type="entry name" value="ABC transporter involved in vitamin B12 uptake, BtuC"/>
    <property type="match status" value="1"/>
</dbReference>
<evidence type="ECO:0000256" key="5">
    <source>
        <dbReference type="ARBA" id="ARBA00023136"/>
    </source>
</evidence>
<comment type="subcellular location">
    <subcellularLocation>
        <location evidence="6">Cell membrane</location>
        <topology evidence="6">Multi-pass membrane protein</topology>
    </subcellularLocation>
    <subcellularLocation>
        <location evidence="1">Membrane</location>
        <topology evidence="1">Multi-pass membrane protein</topology>
    </subcellularLocation>
</comment>
<protein>
    <submittedName>
        <fullName evidence="8">Zinc ABC transporter permease</fullName>
    </submittedName>
</protein>
<keyword evidence="3 6" id="KW-0812">Transmembrane</keyword>
<feature type="transmembrane region" description="Helical" evidence="7">
    <location>
        <begin position="178"/>
        <end position="202"/>
    </location>
</feature>
<dbReference type="OrthoDB" id="9798540at2"/>
<keyword evidence="6" id="KW-0813">Transport</keyword>
<feature type="transmembrane region" description="Helical" evidence="7">
    <location>
        <begin position="87"/>
        <end position="106"/>
    </location>
</feature>
<dbReference type="GO" id="GO:0010043">
    <property type="term" value="P:response to zinc ion"/>
    <property type="evidence" value="ECO:0007669"/>
    <property type="project" value="TreeGrafter"/>
</dbReference>
<dbReference type="RefSeq" id="WP_060534833.1">
    <property type="nucleotide sequence ID" value="NZ_CP013023.1"/>
</dbReference>
<feature type="transmembrane region" description="Helical" evidence="7">
    <location>
        <begin position="12"/>
        <end position="32"/>
    </location>
</feature>
<evidence type="ECO:0000256" key="3">
    <source>
        <dbReference type="ARBA" id="ARBA00022692"/>
    </source>
</evidence>
<dbReference type="GO" id="GO:0043190">
    <property type="term" value="C:ATP-binding cassette (ABC) transporter complex"/>
    <property type="evidence" value="ECO:0007669"/>
    <property type="project" value="InterPro"/>
</dbReference>
<keyword evidence="5 7" id="KW-0472">Membrane</keyword>
<reference evidence="9" key="1">
    <citation type="submission" date="2015-10" db="EMBL/GenBank/DDBJ databases">
        <title>Genome of Paenibacillus bovis sp. nov.</title>
        <authorList>
            <person name="Wu Z."/>
            <person name="Gao C."/>
            <person name="Liu Z."/>
            <person name="Zheng H."/>
        </authorList>
    </citation>
    <scope>NUCLEOTIDE SEQUENCE [LARGE SCALE GENOMIC DNA]</scope>
    <source>
        <strain evidence="9">BD3526</strain>
    </source>
</reference>
<evidence type="ECO:0000256" key="6">
    <source>
        <dbReference type="RuleBase" id="RU003943"/>
    </source>
</evidence>
<keyword evidence="9" id="KW-1185">Reference proteome</keyword>
<dbReference type="Gene3D" id="1.10.3470.10">
    <property type="entry name" value="ABC transporter involved in vitamin B12 uptake, BtuC"/>
    <property type="match status" value="1"/>
</dbReference>
<comment type="similarity">
    <text evidence="2 6">Belongs to the ABC-3 integral membrane protein family.</text>
</comment>
<proteinExistence type="inferred from homology"/>
<dbReference type="Proteomes" id="UP000078148">
    <property type="component" value="Chromosome"/>
</dbReference>
<accession>A0A172ZHV3</accession>
<dbReference type="KEGG" id="pbv:AR543_12385"/>
<sequence length="306" mass="33238">MGMFDYEFMQRAFWAGGMIAVIAPLLGIYLVLRRQILMADTLSHVSLAGVAIGAIMGINPSVGGFVIAVAGALVIERLRQNFRGYGEVSIAVIMTGGLALALVLMSMDSGLNRSFSSYLFGSIVAVSTTQLWIIGTVFLLVLIYWAAMRRPLYNITFDEETAQIGGTHVRWLSQTFSVLTGMTVAAAMPIVGVLLVSALMALPAALALRFARGFTSALIMAVSIGLIGMFGGLTTSYYVNTPPGATVALLLLAFLLIGMGIQRMVYRIRRDKDPGYVVDMDSRRFWQRQSRSSQKSNVKTEVLNKN</sequence>
<evidence type="ECO:0000256" key="1">
    <source>
        <dbReference type="ARBA" id="ARBA00004141"/>
    </source>
</evidence>
<evidence type="ECO:0000313" key="9">
    <source>
        <dbReference type="Proteomes" id="UP000078148"/>
    </source>
</evidence>
<reference evidence="8 9" key="2">
    <citation type="journal article" date="2016" name="Int. J. Syst. Evol. Microbiol.">
        <title>Paenibacillus bovis sp. nov., isolated from raw yak (Bos grunniens) milk.</title>
        <authorList>
            <person name="Gao C."/>
            <person name="Han J."/>
            <person name="Liu Z."/>
            <person name="Xu X."/>
            <person name="Hang F."/>
            <person name="Wu Z."/>
        </authorList>
    </citation>
    <scope>NUCLEOTIDE SEQUENCE [LARGE SCALE GENOMIC DNA]</scope>
    <source>
        <strain evidence="8 9">BD3526</strain>
    </source>
</reference>
<evidence type="ECO:0000256" key="4">
    <source>
        <dbReference type="ARBA" id="ARBA00022989"/>
    </source>
</evidence>
<keyword evidence="4 7" id="KW-1133">Transmembrane helix</keyword>
<feature type="transmembrane region" description="Helical" evidence="7">
    <location>
        <begin position="245"/>
        <end position="266"/>
    </location>
</feature>
<dbReference type="CDD" id="cd06550">
    <property type="entry name" value="TM_ABC_iron-siderophores_like"/>
    <property type="match status" value="1"/>
</dbReference>
<dbReference type="AlphaFoldDB" id="A0A172ZHV3"/>
<feature type="transmembrane region" description="Helical" evidence="7">
    <location>
        <begin position="214"/>
        <end position="239"/>
    </location>
</feature>
<evidence type="ECO:0000256" key="2">
    <source>
        <dbReference type="ARBA" id="ARBA00008034"/>
    </source>
</evidence>